<evidence type="ECO:0000313" key="1">
    <source>
        <dbReference type="EMBL" id="NTS31114.1"/>
    </source>
</evidence>
<dbReference type="SUPFAM" id="SSF140736">
    <property type="entry name" value="Rv1873-like"/>
    <property type="match status" value="1"/>
</dbReference>
<gene>
    <name evidence="1" type="ORF">HQ945_07590</name>
</gene>
<dbReference type="EMBL" id="JABUMX010000001">
    <property type="protein sequence ID" value="NTS31114.1"/>
    <property type="molecule type" value="Genomic_DNA"/>
</dbReference>
<dbReference type="AlphaFoldDB" id="A0A849VQ19"/>
<comment type="caution">
    <text evidence="1">The sequence shown here is derived from an EMBL/GenBank/DDBJ whole genome shotgun (WGS) entry which is preliminary data.</text>
</comment>
<dbReference type="RefSeq" id="WP_113281192.1">
    <property type="nucleotide sequence ID" value="NZ_JABUMX010000001.1"/>
</dbReference>
<dbReference type="InterPro" id="IPR036287">
    <property type="entry name" value="Rv1873-like_sf"/>
</dbReference>
<reference evidence="1 2" key="1">
    <citation type="submission" date="2020-05" db="EMBL/GenBank/DDBJ databases">
        <authorList>
            <person name="Kim M.K."/>
        </authorList>
    </citation>
    <scope>NUCLEOTIDE SEQUENCE [LARGE SCALE GENOMIC DNA]</scope>
    <source>
        <strain evidence="1 2">BT25</strain>
    </source>
</reference>
<name>A0A849VQ19_9HYPH</name>
<dbReference type="PIRSF" id="PIRSF008546">
    <property type="entry name" value="UCP008546"/>
    <property type="match status" value="1"/>
</dbReference>
<dbReference type="Proteomes" id="UP000550508">
    <property type="component" value="Unassembled WGS sequence"/>
</dbReference>
<dbReference type="Gene3D" id="1.25.40.380">
    <property type="entry name" value="Protein of unknown function DUF1810"/>
    <property type="match status" value="1"/>
</dbReference>
<accession>A0A849VQ19</accession>
<organism evidence="1 2">
    <name type="scientific">Phyllobacterium pellucidum</name>
    <dbReference type="NCBI Taxonomy" id="2740464"/>
    <lineage>
        <taxon>Bacteria</taxon>
        <taxon>Pseudomonadati</taxon>
        <taxon>Pseudomonadota</taxon>
        <taxon>Alphaproteobacteria</taxon>
        <taxon>Hyphomicrobiales</taxon>
        <taxon>Phyllobacteriaceae</taxon>
        <taxon>Phyllobacterium</taxon>
    </lineage>
</organism>
<sequence>MSPEDPFNLARFVTAQAPVYQQVLLELRAGLKQSHWMWFIFPQLRELGRSSTAKFYGIASPDEARSYLDHPLLGGRLAECTNKVLAIRGTTLYGIFGSPDDIKFRSSMTLFSLAGPDTDSPYQRALDYWCDGVPDKNTLALIDNGNGG</sequence>
<dbReference type="InterPro" id="IPR014937">
    <property type="entry name" value="DUF1810"/>
</dbReference>
<evidence type="ECO:0000313" key="2">
    <source>
        <dbReference type="Proteomes" id="UP000550508"/>
    </source>
</evidence>
<dbReference type="Pfam" id="PF08837">
    <property type="entry name" value="DUF1810"/>
    <property type="match status" value="1"/>
</dbReference>
<keyword evidence="2" id="KW-1185">Reference proteome</keyword>
<protein>
    <submittedName>
        <fullName evidence="1">DUF1810 domain-containing protein</fullName>
    </submittedName>
</protein>
<proteinExistence type="predicted"/>